<evidence type="ECO:0000256" key="6">
    <source>
        <dbReference type="ARBA" id="ARBA00022884"/>
    </source>
</evidence>
<feature type="compositionally biased region" description="Basic and acidic residues" evidence="10">
    <location>
        <begin position="631"/>
        <end position="640"/>
    </location>
</feature>
<keyword evidence="3" id="KW-0378">Hydrolase</keyword>
<accession>A0AA88WN34</accession>
<dbReference type="Pfam" id="PF00271">
    <property type="entry name" value="Helicase_C"/>
    <property type="match status" value="1"/>
</dbReference>
<dbReference type="PROSITE" id="PS51195">
    <property type="entry name" value="Q_MOTIF"/>
    <property type="match status" value="1"/>
</dbReference>
<name>A0AA88WN34_9ASTE</name>
<dbReference type="EC" id="3.6.4.13" evidence="1"/>
<proteinExistence type="inferred from homology"/>
<evidence type="ECO:0000256" key="4">
    <source>
        <dbReference type="ARBA" id="ARBA00022806"/>
    </source>
</evidence>
<keyword evidence="15" id="KW-1185">Reference proteome</keyword>
<dbReference type="GO" id="GO:0003724">
    <property type="term" value="F:RNA helicase activity"/>
    <property type="evidence" value="ECO:0007669"/>
    <property type="project" value="InterPro"/>
</dbReference>
<evidence type="ECO:0000256" key="9">
    <source>
        <dbReference type="PROSITE-ProRule" id="PRU00552"/>
    </source>
</evidence>
<feature type="compositionally biased region" description="Pro residues" evidence="10">
    <location>
        <begin position="61"/>
        <end position="70"/>
    </location>
</feature>
<feature type="region of interest" description="Disordered" evidence="10">
    <location>
        <begin position="591"/>
        <end position="647"/>
    </location>
</feature>
<dbReference type="PANTHER" id="PTHR47959">
    <property type="entry name" value="ATP-DEPENDENT RNA HELICASE RHLE-RELATED"/>
    <property type="match status" value="1"/>
</dbReference>
<keyword evidence="4" id="KW-0347">Helicase</keyword>
<evidence type="ECO:0000256" key="2">
    <source>
        <dbReference type="ARBA" id="ARBA00022741"/>
    </source>
</evidence>
<evidence type="ECO:0000256" key="7">
    <source>
        <dbReference type="ARBA" id="ARBA00038041"/>
    </source>
</evidence>
<dbReference type="InterPro" id="IPR014001">
    <property type="entry name" value="Helicase_ATP-bd"/>
</dbReference>
<protein>
    <recommendedName>
        <fullName evidence="1">RNA helicase</fullName>
        <ecNumber evidence="1">3.6.4.13</ecNumber>
    </recommendedName>
</protein>
<sequence>MVCNGHTIEAAEVGCCHMWNWMGWGAAEEEGEIGVCFINSQYAWILEWLSTSPIKISLSVSPPPPPPPPHGDAQNLSGHQDDPDDKQTFEELGLDPRLIRALAKKGIDKPTPIQRTAIPLILVYLVVTSLIELCRVQLKVVQIDKDMPDSELRTKLVGRPDILVSTPAPVVKCLRTGQLQPKFVSDSLSVLVLDEADLLLSYGHKEDLKALRAHVSRSCQGLLMSATISADVEILNKLFLHNPYVLTLSEVGDALDDIIPKNVQQFWISCVARDKLVHILALLKLELVQKKVLIFTNTIDMSYRLRLFFEQFGIKSALLNAELPQNSRLHILEEFNAGLFDYLIATDDSHSKEKDQADGESQVEKKKLKKHSKRNLDSEFGVVRGIDFKNVNTVINFDMPHTVAGYIHRIGRTGRAYTSGASVSLVSPEELSNFEEIKSFITENERKDSNFIAKFPLLGQNAVESLRYRAENDDVEVEVTGKVERQRFGGHEDFVIFHWLLIMGNCDVARSVTKVAIREARAQDLRNEILNSEKLKSHFQDNPKDLDLLKHDKVLSKKAPAPHLRDVPEYLLDPTTKEASNIVRLARAAMGRNMPGRHKGFKGKSRKSRDPLKTFSSEASKRAFKGRMKRRGNDGDGDRKSKAKRFT</sequence>
<evidence type="ECO:0000313" key="14">
    <source>
        <dbReference type="EMBL" id="KAK3030453.1"/>
    </source>
</evidence>
<dbReference type="SMART" id="SM00487">
    <property type="entry name" value="DEXDc"/>
    <property type="match status" value="1"/>
</dbReference>
<feature type="region of interest" description="Disordered" evidence="10">
    <location>
        <begin position="57"/>
        <end position="88"/>
    </location>
</feature>
<feature type="domain" description="Helicase ATP-binding" evidence="11">
    <location>
        <begin position="125"/>
        <end position="246"/>
    </location>
</feature>
<feature type="compositionally biased region" description="Basic and acidic residues" evidence="10">
    <location>
        <begin position="79"/>
        <end position="88"/>
    </location>
</feature>
<reference evidence="14" key="1">
    <citation type="submission" date="2022-12" db="EMBL/GenBank/DDBJ databases">
        <title>Draft genome assemblies for two species of Escallonia (Escalloniales).</title>
        <authorList>
            <person name="Chanderbali A."/>
            <person name="Dervinis C."/>
            <person name="Anghel I."/>
            <person name="Soltis D."/>
            <person name="Soltis P."/>
            <person name="Zapata F."/>
        </authorList>
    </citation>
    <scope>NUCLEOTIDE SEQUENCE</scope>
    <source>
        <strain evidence="14">UCBG64.0493</strain>
        <tissue evidence="14">Leaf</tissue>
    </source>
</reference>
<dbReference type="EMBL" id="JAVXUP010000339">
    <property type="protein sequence ID" value="KAK3030453.1"/>
    <property type="molecule type" value="Genomic_DNA"/>
</dbReference>
<dbReference type="PROSITE" id="PS51194">
    <property type="entry name" value="HELICASE_CTER"/>
    <property type="match status" value="1"/>
</dbReference>
<comment type="similarity">
    <text evidence="7">Belongs to the DEAD box helicase family. DDX56/DBP9 subfamily.</text>
</comment>
<dbReference type="InterPro" id="IPR027417">
    <property type="entry name" value="P-loop_NTPase"/>
</dbReference>
<dbReference type="InterPro" id="IPR050079">
    <property type="entry name" value="DEAD_box_RNA_helicase"/>
</dbReference>
<evidence type="ECO:0000256" key="10">
    <source>
        <dbReference type="SAM" id="MobiDB-lite"/>
    </source>
</evidence>
<feature type="domain" description="DEAD-box RNA helicase Q" evidence="13">
    <location>
        <begin position="87"/>
        <end position="115"/>
    </location>
</feature>
<dbReference type="InterPro" id="IPR001650">
    <property type="entry name" value="Helicase_C-like"/>
</dbReference>
<comment type="catalytic activity">
    <reaction evidence="8">
        <text>ATP + H2O = ADP + phosphate + H(+)</text>
        <dbReference type="Rhea" id="RHEA:13065"/>
        <dbReference type="ChEBI" id="CHEBI:15377"/>
        <dbReference type="ChEBI" id="CHEBI:15378"/>
        <dbReference type="ChEBI" id="CHEBI:30616"/>
        <dbReference type="ChEBI" id="CHEBI:43474"/>
        <dbReference type="ChEBI" id="CHEBI:456216"/>
        <dbReference type="EC" id="3.6.4.13"/>
    </reaction>
</comment>
<evidence type="ECO:0000259" key="11">
    <source>
        <dbReference type="PROSITE" id="PS51192"/>
    </source>
</evidence>
<dbReference type="PROSITE" id="PS51192">
    <property type="entry name" value="HELICASE_ATP_BIND_1"/>
    <property type="match status" value="1"/>
</dbReference>
<dbReference type="SUPFAM" id="SSF52540">
    <property type="entry name" value="P-loop containing nucleoside triphosphate hydrolases"/>
    <property type="match status" value="1"/>
</dbReference>
<dbReference type="Proteomes" id="UP001188597">
    <property type="component" value="Unassembled WGS sequence"/>
</dbReference>
<evidence type="ECO:0000256" key="8">
    <source>
        <dbReference type="ARBA" id="ARBA00047984"/>
    </source>
</evidence>
<gene>
    <name evidence="14" type="ORF">RJ639_039210</name>
</gene>
<dbReference type="InterPro" id="IPR014014">
    <property type="entry name" value="RNA_helicase_DEAD_Q_motif"/>
</dbReference>
<keyword evidence="2" id="KW-0547">Nucleotide-binding</keyword>
<dbReference type="Pfam" id="PF00270">
    <property type="entry name" value="DEAD"/>
    <property type="match status" value="1"/>
</dbReference>
<comment type="caution">
    <text evidence="14">The sequence shown here is derived from an EMBL/GenBank/DDBJ whole genome shotgun (WGS) entry which is preliminary data.</text>
</comment>
<dbReference type="Gene3D" id="3.40.50.300">
    <property type="entry name" value="P-loop containing nucleotide triphosphate hydrolases"/>
    <property type="match status" value="3"/>
</dbReference>
<evidence type="ECO:0000256" key="5">
    <source>
        <dbReference type="ARBA" id="ARBA00022840"/>
    </source>
</evidence>
<evidence type="ECO:0000259" key="13">
    <source>
        <dbReference type="PROSITE" id="PS51195"/>
    </source>
</evidence>
<feature type="short sequence motif" description="Q motif" evidence="9">
    <location>
        <begin position="87"/>
        <end position="115"/>
    </location>
</feature>
<dbReference type="GO" id="GO:0016787">
    <property type="term" value="F:hydrolase activity"/>
    <property type="evidence" value="ECO:0007669"/>
    <property type="project" value="UniProtKB-KW"/>
</dbReference>
<organism evidence="14 15">
    <name type="scientific">Escallonia herrerae</name>
    <dbReference type="NCBI Taxonomy" id="1293975"/>
    <lineage>
        <taxon>Eukaryota</taxon>
        <taxon>Viridiplantae</taxon>
        <taxon>Streptophyta</taxon>
        <taxon>Embryophyta</taxon>
        <taxon>Tracheophyta</taxon>
        <taxon>Spermatophyta</taxon>
        <taxon>Magnoliopsida</taxon>
        <taxon>eudicotyledons</taxon>
        <taxon>Gunneridae</taxon>
        <taxon>Pentapetalae</taxon>
        <taxon>asterids</taxon>
        <taxon>campanulids</taxon>
        <taxon>Escalloniales</taxon>
        <taxon>Escalloniaceae</taxon>
        <taxon>Escallonia</taxon>
    </lineage>
</organism>
<evidence type="ECO:0000313" key="15">
    <source>
        <dbReference type="Proteomes" id="UP001188597"/>
    </source>
</evidence>
<evidence type="ECO:0000256" key="3">
    <source>
        <dbReference type="ARBA" id="ARBA00022801"/>
    </source>
</evidence>
<keyword evidence="6" id="KW-0694">RNA-binding</keyword>
<dbReference type="GO" id="GO:0005829">
    <property type="term" value="C:cytosol"/>
    <property type="evidence" value="ECO:0007669"/>
    <property type="project" value="TreeGrafter"/>
</dbReference>
<evidence type="ECO:0000256" key="1">
    <source>
        <dbReference type="ARBA" id="ARBA00012552"/>
    </source>
</evidence>
<dbReference type="InterPro" id="IPR011545">
    <property type="entry name" value="DEAD/DEAH_box_helicase_dom"/>
</dbReference>
<keyword evidence="5" id="KW-0067">ATP-binding</keyword>
<dbReference type="GO" id="GO:0005524">
    <property type="term" value="F:ATP binding"/>
    <property type="evidence" value="ECO:0007669"/>
    <property type="project" value="UniProtKB-KW"/>
</dbReference>
<evidence type="ECO:0000259" key="12">
    <source>
        <dbReference type="PROSITE" id="PS51194"/>
    </source>
</evidence>
<dbReference type="SMART" id="SM00490">
    <property type="entry name" value="HELICc"/>
    <property type="match status" value="1"/>
</dbReference>
<dbReference type="AlphaFoldDB" id="A0AA88WN34"/>
<feature type="compositionally biased region" description="Basic residues" evidence="10">
    <location>
        <begin position="595"/>
        <end position="607"/>
    </location>
</feature>
<dbReference type="PANTHER" id="PTHR47959:SF21">
    <property type="entry name" value="DEAD-BOX HELICASE 56"/>
    <property type="match status" value="1"/>
</dbReference>
<feature type="domain" description="Helicase C-terminal" evidence="12">
    <location>
        <begin position="275"/>
        <end position="463"/>
    </location>
</feature>
<dbReference type="GO" id="GO:0003676">
    <property type="term" value="F:nucleic acid binding"/>
    <property type="evidence" value="ECO:0007669"/>
    <property type="project" value="InterPro"/>
</dbReference>
<dbReference type="CDD" id="cd18787">
    <property type="entry name" value="SF2_C_DEAD"/>
    <property type="match status" value="1"/>
</dbReference>